<dbReference type="InterPro" id="IPR006043">
    <property type="entry name" value="NCS2"/>
</dbReference>
<keyword evidence="7" id="KW-1185">Reference proteome</keyword>
<evidence type="ECO:0000256" key="4">
    <source>
        <dbReference type="ARBA" id="ARBA00023136"/>
    </source>
</evidence>
<evidence type="ECO:0000256" key="2">
    <source>
        <dbReference type="ARBA" id="ARBA00022692"/>
    </source>
</evidence>
<sequence>MTLWSVHGDGRGVRDGDVVRPDERMSWPLTIGLGVQHVAAMIGATVLVPALTGFPAGPTLLFCGIGTLLFLAVTRNRVPAFLGSSYAFVAPLAAAREEGPAAQLGAVLLAGAVLIVVGVAVKALGVRLVESVMPPLVTGAVVLIVVLALAPQPAAAFSKQPVVGALTVAVIAICAVGTRGLLARLSVLIGVVIGWVAGAATGALADDRVSELAAAAWVGLPQLHAPQLRPSVVALVVPVVIVLIAETVGHMKAIATVTGRPLDGAVGDALIANGAATTLAGLGGGSGTTTYAENIGVMATTRIFSTAAYAVAGVLTVLLSCSPKATALVATVPDGVVGGSALVLFGMVALTGVRIWQQAGVNLTDPVNAIVVGVALLAGVGGVTITIGGATLNGIAWGSIAVVLGYPLLRRVRAMRRTSAGPR</sequence>
<reference evidence="6 7" key="1">
    <citation type="submission" date="2019-03" db="EMBL/GenBank/DDBJ databases">
        <title>Genomic Encyclopedia of Type Strains, Phase IV (KMG-IV): sequencing the most valuable type-strain genomes for metagenomic binning, comparative biology and taxonomic classification.</title>
        <authorList>
            <person name="Goeker M."/>
        </authorList>
    </citation>
    <scope>NUCLEOTIDE SEQUENCE [LARGE SCALE GENOMIC DNA]</scope>
    <source>
        <strain evidence="6 7">DSM 45361</strain>
    </source>
</reference>
<keyword evidence="3 5" id="KW-1133">Transmembrane helix</keyword>
<feature type="transmembrane region" description="Helical" evidence="5">
    <location>
        <begin position="225"/>
        <end position="245"/>
    </location>
</feature>
<dbReference type="PANTHER" id="PTHR11119">
    <property type="entry name" value="XANTHINE-URACIL / VITAMIN C PERMEASE FAMILY MEMBER"/>
    <property type="match status" value="1"/>
</dbReference>
<feature type="transmembrane region" description="Helical" evidence="5">
    <location>
        <begin position="78"/>
        <end position="95"/>
    </location>
</feature>
<protein>
    <submittedName>
        <fullName evidence="6">Uracil-xanthine permease</fullName>
    </submittedName>
</protein>
<proteinExistence type="predicted"/>
<comment type="subcellular location">
    <subcellularLocation>
        <location evidence="1">Membrane</location>
        <topology evidence="1">Multi-pass membrane protein</topology>
    </subcellularLocation>
</comment>
<dbReference type="OrthoDB" id="9779092at2"/>
<dbReference type="AlphaFoldDB" id="A0A4R6SCH1"/>
<feature type="transmembrane region" description="Helical" evidence="5">
    <location>
        <begin position="367"/>
        <end position="385"/>
    </location>
</feature>
<dbReference type="GO" id="GO:0015205">
    <property type="term" value="F:nucleobase transmembrane transporter activity"/>
    <property type="evidence" value="ECO:0007669"/>
    <property type="project" value="UniProtKB-ARBA"/>
</dbReference>
<dbReference type="Pfam" id="PF00860">
    <property type="entry name" value="Xan_ur_permease"/>
    <property type="match status" value="1"/>
</dbReference>
<dbReference type="Proteomes" id="UP000295444">
    <property type="component" value="Unassembled WGS sequence"/>
</dbReference>
<dbReference type="RefSeq" id="WP_133850480.1">
    <property type="nucleotide sequence ID" value="NZ_SNXZ01000003.1"/>
</dbReference>
<feature type="transmembrane region" description="Helical" evidence="5">
    <location>
        <begin position="54"/>
        <end position="71"/>
    </location>
</feature>
<feature type="transmembrane region" description="Helical" evidence="5">
    <location>
        <begin position="307"/>
        <end position="330"/>
    </location>
</feature>
<evidence type="ECO:0000313" key="7">
    <source>
        <dbReference type="Proteomes" id="UP000295444"/>
    </source>
</evidence>
<evidence type="ECO:0000256" key="5">
    <source>
        <dbReference type="SAM" id="Phobius"/>
    </source>
</evidence>
<feature type="transmembrane region" description="Helical" evidence="5">
    <location>
        <begin position="185"/>
        <end position="205"/>
    </location>
</feature>
<name>A0A4R6SCH1_LABRH</name>
<evidence type="ECO:0000313" key="6">
    <source>
        <dbReference type="EMBL" id="TDP97247.1"/>
    </source>
</evidence>
<feature type="transmembrane region" description="Helical" evidence="5">
    <location>
        <begin position="391"/>
        <end position="409"/>
    </location>
</feature>
<evidence type="ECO:0000256" key="3">
    <source>
        <dbReference type="ARBA" id="ARBA00022989"/>
    </source>
</evidence>
<keyword evidence="2 5" id="KW-0812">Transmembrane</keyword>
<feature type="transmembrane region" description="Helical" evidence="5">
    <location>
        <begin position="336"/>
        <end position="355"/>
    </location>
</feature>
<organism evidence="6 7">
    <name type="scientific">Labedaea rhizosphaerae</name>
    <dbReference type="NCBI Taxonomy" id="598644"/>
    <lineage>
        <taxon>Bacteria</taxon>
        <taxon>Bacillati</taxon>
        <taxon>Actinomycetota</taxon>
        <taxon>Actinomycetes</taxon>
        <taxon>Pseudonocardiales</taxon>
        <taxon>Pseudonocardiaceae</taxon>
        <taxon>Labedaea</taxon>
    </lineage>
</organism>
<evidence type="ECO:0000256" key="1">
    <source>
        <dbReference type="ARBA" id="ARBA00004141"/>
    </source>
</evidence>
<gene>
    <name evidence="6" type="ORF">EV186_103210</name>
</gene>
<feature type="transmembrane region" description="Helical" evidence="5">
    <location>
        <begin position="132"/>
        <end position="150"/>
    </location>
</feature>
<dbReference type="EMBL" id="SNXZ01000003">
    <property type="protein sequence ID" value="TDP97247.1"/>
    <property type="molecule type" value="Genomic_DNA"/>
</dbReference>
<dbReference type="GO" id="GO:0016020">
    <property type="term" value="C:membrane"/>
    <property type="evidence" value="ECO:0007669"/>
    <property type="project" value="UniProtKB-SubCell"/>
</dbReference>
<feature type="transmembrane region" description="Helical" evidence="5">
    <location>
        <begin position="162"/>
        <end position="178"/>
    </location>
</feature>
<accession>A0A4R6SCH1</accession>
<keyword evidence="4 5" id="KW-0472">Membrane</keyword>
<feature type="transmembrane region" description="Helical" evidence="5">
    <location>
        <begin position="101"/>
        <end position="120"/>
    </location>
</feature>
<comment type="caution">
    <text evidence="6">The sequence shown here is derived from an EMBL/GenBank/DDBJ whole genome shotgun (WGS) entry which is preliminary data.</text>
</comment>